<evidence type="ECO:0008006" key="4">
    <source>
        <dbReference type="Google" id="ProtNLM"/>
    </source>
</evidence>
<keyword evidence="3" id="KW-1185">Reference proteome</keyword>
<feature type="signal peptide" evidence="1">
    <location>
        <begin position="1"/>
        <end position="20"/>
    </location>
</feature>
<dbReference type="EMBL" id="SODV01000002">
    <property type="protein sequence ID" value="TDW97231.1"/>
    <property type="molecule type" value="Genomic_DNA"/>
</dbReference>
<dbReference type="OrthoDB" id="1368741at2"/>
<organism evidence="2 3">
    <name type="scientific">Dinghuibacter silviterrae</name>
    <dbReference type="NCBI Taxonomy" id="1539049"/>
    <lineage>
        <taxon>Bacteria</taxon>
        <taxon>Pseudomonadati</taxon>
        <taxon>Bacteroidota</taxon>
        <taxon>Chitinophagia</taxon>
        <taxon>Chitinophagales</taxon>
        <taxon>Chitinophagaceae</taxon>
        <taxon>Dinghuibacter</taxon>
    </lineage>
</organism>
<evidence type="ECO:0000313" key="3">
    <source>
        <dbReference type="Proteomes" id="UP000294498"/>
    </source>
</evidence>
<name>A0A4R8DHN0_9BACT</name>
<dbReference type="Proteomes" id="UP000294498">
    <property type="component" value="Unassembled WGS sequence"/>
</dbReference>
<feature type="chain" id="PRO_5020851973" description="PepSY-like beta-lactamase-inhibitor" evidence="1">
    <location>
        <begin position="21"/>
        <end position="149"/>
    </location>
</feature>
<dbReference type="RefSeq" id="WP_133999096.1">
    <property type="nucleotide sequence ID" value="NZ_SODV01000002.1"/>
</dbReference>
<gene>
    <name evidence="2" type="ORF">EDB95_5077</name>
</gene>
<dbReference type="SUPFAM" id="SSF160574">
    <property type="entry name" value="BT0923-like"/>
    <property type="match status" value="1"/>
</dbReference>
<keyword evidence="1" id="KW-0732">Signal</keyword>
<evidence type="ECO:0000256" key="1">
    <source>
        <dbReference type="SAM" id="SignalP"/>
    </source>
</evidence>
<dbReference type="Gene3D" id="3.10.450.360">
    <property type="match status" value="1"/>
</dbReference>
<dbReference type="AlphaFoldDB" id="A0A4R8DHN0"/>
<protein>
    <recommendedName>
        <fullName evidence="4">PepSY-like beta-lactamase-inhibitor</fullName>
    </recommendedName>
</protein>
<proteinExistence type="predicted"/>
<evidence type="ECO:0000313" key="2">
    <source>
        <dbReference type="EMBL" id="TDW97231.1"/>
    </source>
</evidence>
<reference evidence="2 3" key="1">
    <citation type="submission" date="2019-03" db="EMBL/GenBank/DDBJ databases">
        <title>Genomic Encyclopedia of Type Strains, Phase IV (KMG-IV): sequencing the most valuable type-strain genomes for metagenomic binning, comparative biology and taxonomic classification.</title>
        <authorList>
            <person name="Goeker M."/>
        </authorList>
    </citation>
    <scope>NUCLEOTIDE SEQUENCE [LARGE SCALE GENOMIC DNA]</scope>
    <source>
        <strain evidence="2 3">DSM 100059</strain>
    </source>
</reference>
<sequence>MKKFAAIAAIVLTAAQPVFAGNNTGTLEGENTRAMKSFNASYKGASAIWNEEKNYTEVLFFWNGHMMDSFYDVDGNLIGTFHTVAASTLPAKVREHIASWYKGYEIKEVTVMQKDGEDDMTYVKVVSPKHIRVLEVKADGDINEFEALR</sequence>
<accession>A0A4R8DHN0</accession>
<comment type="caution">
    <text evidence="2">The sequence shown here is derived from an EMBL/GenBank/DDBJ whole genome shotgun (WGS) entry which is preliminary data.</text>
</comment>